<dbReference type="EMBL" id="ML145093">
    <property type="protein sequence ID" value="TBU62512.1"/>
    <property type="molecule type" value="Genomic_DNA"/>
</dbReference>
<proteinExistence type="inferred from homology"/>
<evidence type="ECO:0000313" key="7">
    <source>
        <dbReference type="EMBL" id="TBU29768.1"/>
    </source>
</evidence>
<dbReference type="STRING" id="114155.A0A4Q9MRR0"/>
<dbReference type="AlphaFoldDB" id="A0A4Q9MRR0"/>
<accession>A0A4Q9MRR0</accession>
<sequence>MGELSLRHIPDLSDASGIGEFSDSSFQIPAAARHADDLLLADDTMDFFSNENHTLSTPAPSKPPVQPPLTLAELTPRSKPVRAAATRSSLRPRPGVATPYRANIAQGLSAALSEDLSPFRKHDPSFEIPPPQTHDDDDLLMADDGHQFLSEEQSSLDATPPRAPGSTTGPSTGVTPSDAPPYAVLVEPLPSVQNIPTELVPRSPQSIADVYIVDPASLATVSGIPNMPESIPAVKIEDNPHDPSKKGKGKALSRVNATVRQKMAPGGDKAKRKRVTPAAAISKPAKLKPLTASLAPRLSASGKKTAPTLRRRPLQGGPSYTHTIGSSGSVAATNGHANPHAAPADVKPFRSGGLADTLMSYGQKLMSTTQSSNDALAEHCEDAADTVEDGIPPVPETTVSATSALSPNADDGPVAHDMAHPASEQQHARAVLDRDYLTLSQLSPRKAEAAIASSTTLASLNTNEALVPVLDQPIPPAASSERQESSPSPMRTSIKRAASPADELSVHQRKRGKTVPNDMEPSSGDLRSRRPALQPSRSKNVPAGAPLGSGPTSRTRRVVSGTAKSTTGGVASADRATQPTETTCKPGLKSSRSQTVPGGEGLANPTVQTTARSMAGTTLKKSNRNAAPSSSNNGSRSRNFTVPQREGVPDGEERMTDGLESGRLTSASVDRPSTNLPPAKTTKSQEFTFTTSTRMRTRSRTAAEQTDKSTSHSSGGSTSTSVNGNSHSQSSLKGSRAPIPDFKSLHAMHESVLAQRRAEVHPTVPVGFAFATDTRAAEREKFEEARRARERELERQAEERRRQRELEEEAEIRELRRRAVPRANEVPEWYAFAPKKAKPADAAGGSGS</sequence>
<reference evidence="7 9" key="1">
    <citation type="submission" date="2019-01" db="EMBL/GenBank/DDBJ databases">
        <title>Draft genome sequences of three monokaryotic isolates of the white-rot basidiomycete fungus Dichomitus squalens.</title>
        <authorList>
            <consortium name="DOE Joint Genome Institute"/>
            <person name="Lopez S.C."/>
            <person name="Andreopoulos B."/>
            <person name="Pangilinan J."/>
            <person name="Lipzen A."/>
            <person name="Riley R."/>
            <person name="Ahrendt S."/>
            <person name="Ng V."/>
            <person name="Barry K."/>
            <person name="Daum C."/>
            <person name="Grigoriev I.V."/>
            <person name="Hilden K.S."/>
            <person name="Makela M.R."/>
            <person name="de Vries R.P."/>
        </authorList>
    </citation>
    <scope>NUCLEOTIDE SEQUENCE [LARGE SCALE GENOMIC DNA]</scope>
    <source>
        <strain evidence="8 9">CBS 464.89</strain>
        <strain evidence="7">OM18370.1</strain>
    </source>
</reference>
<dbReference type="EMBL" id="ML143410">
    <property type="protein sequence ID" value="TBU29768.1"/>
    <property type="molecule type" value="Genomic_DNA"/>
</dbReference>
<feature type="region of interest" description="Disordered" evidence="5">
    <location>
        <begin position="473"/>
        <end position="741"/>
    </location>
</feature>
<evidence type="ECO:0000256" key="3">
    <source>
        <dbReference type="ARBA" id="ARBA00022490"/>
    </source>
</evidence>
<keyword evidence="3" id="KW-0963">Cytoplasm</keyword>
<feature type="compositionally biased region" description="Polar residues" evidence="5">
    <location>
        <begin position="605"/>
        <end position="620"/>
    </location>
</feature>
<evidence type="ECO:0000313" key="9">
    <source>
        <dbReference type="Proteomes" id="UP000292082"/>
    </source>
</evidence>
<dbReference type="Pfam" id="PF06886">
    <property type="entry name" value="TPX2"/>
    <property type="match status" value="1"/>
</dbReference>
<feature type="domain" description="TPX2 C-terminal" evidence="6">
    <location>
        <begin position="768"/>
        <end position="837"/>
    </location>
</feature>
<feature type="compositionally biased region" description="Basic and acidic residues" evidence="5">
    <location>
        <begin position="781"/>
        <end position="805"/>
    </location>
</feature>
<evidence type="ECO:0000256" key="2">
    <source>
        <dbReference type="ARBA" id="ARBA00005885"/>
    </source>
</evidence>
<feature type="region of interest" description="Disordered" evidence="5">
    <location>
        <begin position="386"/>
        <end position="428"/>
    </location>
</feature>
<gene>
    <name evidence="8" type="ORF">BD310DRAFT_54346</name>
    <name evidence="7" type="ORF">BD311DRAFT_251755</name>
</gene>
<feature type="region of interest" description="Disordered" evidence="5">
    <location>
        <begin position="50"/>
        <end position="98"/>
    </location>
</feature>
<evidence type="ECO:0000256" key="4">
    <source>
        <dbReference type="ARBA" id="ARBA00023212"/>
    </source>
</evidence>
<dbReference type="Proteomes" id="UP000292957">
    <property type="component" value="Unassembled WGS sequence"/>
</dbReference>
<evidence type="ECO:0000259" key="6">
    <source>
        <dbReference type="Pfam" id="PF06886"/>
    </source>
</evidence>
<feature type="region of interest" description="Disordered" evidence="5">
    <location>
        <begin position="118"/>
        <end position="182"/>
    </location>
</feature>
<feature type="compositionally biased region" description="Low complexity" evidence="5">
    <location>
        <begin position="711"/>
        <end position="728"/>
    </location>
</feature>
<dbReference type="Proteomes" id="UP000292082">
    <property type="component" value="Unassembled WGS sequence"/>
</dbReference>
<feature type="compositionally biased region" description="Polar residues" evidence="5">
    <location>
        <begin position="50"/>
        <end position="59"/>
    </location>
</feature>
<feature type="region of interest" description="Disordered" evidence="5">
    <location>
        <begin position="781"/>
        <end position="807"/>
    </location>
</feature>
<feature type="region of interest" description="Disordered" evidence="5">
    <location>
        <begin position="232"/>
        <end position="348"/>
    </location>
</feature>
<protein>
    <recommendedName>
        <fullName evidence="6">TPX2 C-terminal domain-containing protein</fullName>
    </recommendedName>
</protein>
<feature type="compositionally biased region" description="Polar residues" evidence="5">
    <location>
        <begin position="397"/>
        <end position="406"/>
    </location>
</feature>
<feature type="compositionally biased region" description="Polar residues" evidence="5">
    <location>
        <begin position="562"/>
        <end position="583"/>
    </location>
</feature>
<dbReference type="OrthoDB" id="3242303at2759"/>
<feature type="compositionally biased region" description="Polar residues" evidence="5">
    <location>
        <begin position="663"/>
        <end position="686"/>
    </location>
</feature>
<feature type="compositionally biased region" description="Polar residues" evidence="5">
    <location>
        <begin position="318"/>
        <end position="336"/>
    </location>
</feature>
<feature type="compositionally biased region" description="Basic and acidic residues" evidence="5">
    <location>
        <begin position="235"/>
        <end position="245"/>
    </location>
</feature>
<organism evidence="7">
    <name type="scientific">Dichomitus squalens</name>
    <dbReference type="NCBI Taxonomy" id="114155"/>
    <lineage>
        <taxon>Eukaryota</taxon>
        <taxon>Fungi</taxon>
        <taxon>Dikarya</taxon>
        <taxon>Basidiomycota</taxon>
        <taxon>Agaricomycotina</taxon>
        <taxon>Agaricomycetes</taxon>
        <taxon>Polyporales</taxon>
        <taxon>Polyporaceae</taxon>
        <taxon>Dichomitus</taxon>
    </lineage>
</organism>
<name>A0A4Q9MRR0_9APHY</name>
<evidence type="ECO:0000256" key="1">
    <source>
        <dbReference type="ARBA" id="ARBA00004245"/>
    </source>
</evidence>
<feature type="compositionally biased region" description="Low complexity" evidence="5">
    <location>
        <begin position="164"/>
        <end position="177"/>
    </location>
</feature>
<dbReference type="GO" id="GO:0005856">
    <property type="term" value="C:cytoskeleton"/>
    <property type="evidence" value="ECO:0007669"/>
    <property type="project" value="UniProtKB-SubCell"/>
</dbReference>
<feature type="compositionally biased region" description="Low complexity" evidence="5">
    <location>
        <begin position="624"/>
        <end position="639"/>
    </location>
</feature>
<evidence type="ECO:0000256" key="5">
    <source>
        <dbReference type="SAM" id="MobiDB-lite"/>
    </source>
</evidence>
<dbReference type="InterPro" id="IPR027329">
    <property type="entry name" value="TPX2_C"/>
</dbReference>
<keyword evidence="9" id="KW-1185">Reference proteome</keyword>
<evidence type="ECO:0000313" key="8">
    <source>
        <dbReference type="EMBL" id="TBU62512.1"/>
    </source>
</evidence>
<keyword evidence="4" id="KW-0206">Cytoskeleton</keyword>
<comment type="similarity">
    <text evidence="2">Belongs to the TPX2 family.</text>
</comment>
<feature type="compositionally biased region" description="Basic and acidic residues" evidence="5">
    <location>
        <begin position="647"/>
        <end position="657"/>
    </location>
</feature>
<comment type="subcellular location">
    <subcellularLocation>
        <location evidence="1">Cytoplasm</location>
        <location evidence="1">Cytoskeleton</location>
    </subcellularLocation>
</comment>